<evidence type="ECO:0000313" key="2">
    <source>
        <dbReference type="EMBL" id="XBH06617.1"/>
    </source>
</evidence>
<dbReference type="PROSITE" id="PS50837">
    <property type="entry name" value="NACHT"/>
    <property type="match status" value="1"/>
</dbReference>
<reference evidence="2" key="1">
    <citation type="submission" date="2024-05" db="EMBL/GenBank/DDBJ databases">
        <title>Planctomycetes of the genus Singulisphaera possess chitinolytic capabilities.</title>
        <authorList>
            <person name="Ivanova A."/>
        </authorList>
    </citation>
    <scope>NUCLEOTIDE SEQUENCE</scope>
    <source>
        <strain evidence="2">Ch08T</strain>
    </source>
</reference>
<dbReference type="InterPro" id="IPR007111">
    <property type="entry name" value="NACHT_NTPase"/>
</dbReference>
<name>A0AAU7CNX4_9BACT</name>
<accession>A0AAU7CNX4</accession>
<protein>
    <submittedName>
        <fullName evidence="2">AAA family ATPase</fullName>
    </submittedName>
</protein>
<feature type="domain" description="NACHT" evidence="1">
    <location>
        <begin position="35"/>
        <end position="220"/>
    </location>
</feature>
<dbReference type="Gene3D" id="3.40.50.300">
    <property type="entry name" value="P-loop containing nucleotide triphosphate hydrolases"/>
    <property type="match status" value="1"/>
</dbReference>
<sequence length="484" mass="53939">MVSRPGTVPTNLEHFTGRTWLLPLLLGWLGRRKERVVLLTGHAGTGKSTVLSWLAGAGSVPVKPDHASQLEHLAAQVGATHFCDAAGGATDPRAFARNVARQLSDNVPGFGKALRTGLEDRVSITVYQQASSLAEGSRMVGVLLENLNLDKLSGEDSFNRLFRVPLQTLYNEGYDQPLILLVDALDEALTYTGDVTLVELLGRLADLPEQVRLILTTRPDPRVLKWYPEAKPINLVADAPPDSDDVRDYVYQRLQTLNPSDRELLTDRIAQAAQGIFLYARLILDDLLPRHSGTIGLEALRLPPGLPGLYHQFLNRELGRNENRWYDVFQPLLGVLAVAQGAGLSREQVERVVRQDVELALRVAAQYLSGFPKGPFRIFHRSFEEFLLEDAENTDYHIDAASMHRRIVTSYQRSYRDRWGEIDEYGIQHLLRHLLLVDHGGRLGTIKNDEYAIRHLFSHVLAAGTPEVIGEIVGLADPSDPQSR</sequence>
<evidence type="ECO:0000259" key="1">
    <source>
        <dbReference type="PROSITE" id="PS50837"/>
    </source>
</evidence>
<dbReference type="InterPro" id="IPR027417">
    <property type="entry name" value="P-loop_NTPase"/>
</dbReference>
<dbReference type="InterPro" id="IPR041664">
    <property type="entry name" value="AAA_16"/>
</dbReference>
<organism evidence="2">
    <name type="scientific">Singulisphaera sp. Ch08</name>
    <dbReference type="NCBI Taxonomy" id="3120278"/>
    <lineage>
        <taxon>Bacteria</taxon>
        <taxon>Pseudomonadati</taxon>
        <taxon>Planctomycetota</taxon>
        <taxon>Planctomycetia</taxon>
        <taxon>Isosphaerales</taxon>
        <taxon>Isosphaeraceae</taxon>
        <taxon>Singulisphaera</taxon>
    </lineage>
</organism>
<gene>
    <name evidence="2" type="ORF">V5E97_11420</name>
</gene>
<dbReference type="Pfam" id="PF13191">
    <property type="entry name" value="AAA_16"/>
    <property type="match status" value="1"/>
</dbReference>
<dbReference type="EMBL" id="CP155447">
    <property type="protein sequence ID" value="XBH06617.1"/>
    <property type="molecule type" value="Genomic_DNA"/>
</dbReference>
<dbReference type="PANTHER" id="PTHR10039">
    <property type="entry name" value="AMELOGENIN"/>
    <property type="match status" value="1"/>
</dbReference>
<dbReference type="SUPFAM" id="SSF52540">
    <property type="entry name" value="P-loop containing nucleoside triphosphate hydrolases"/>
    <property type="match status" value="1"/>
</dbReference>
<dbReference type="RefSeq" id="WP_406699466.1">
    <property type="nucleotide sequence ID" value="NZ_CP155447.1"/>
</dbReference>
<dbReference type="AlphaFoldDB" id="A0AAU7CNX4"/>
<proteinExistence type="predicted"/>